<gene>
    <name evidence="6" type="ORF">EYE40_02855</name>
</gene>
<keyword evidence="6" id="KW-0378">Hydrolase</keyword>
<dbReference type="Gene3D" id="3.20.20.80">
    <property type="entry name" value="Glycosidases"/>
    <property type="match status" value="1"/>
</dbReference>
<comment type="similarity">
    <text evidence="1">Belongs to the glycosyl hydrolase 2 family.</text>
</comment>
<evidence type="ECO:0000259" key="5">
    <source>
        <dbReference type="Pfam" id="PF02837"/>
    </source>
</evidence>
<dbReference type="InterPro" id="IPR008979">
    <property type="entry name" value="Galactose-bd-like_sf"/>
</dbReference>
<dbReference type="InterPro" id="IPR006104">
    <property type="entry name" value="Glyco_hydro_2_N"/>
</dbReference>
<evidence type="ECO:0000313" key="6">
    <source>
        <dbReference type="EMBL" id="TBN56423.1"/>
    </source>
</evidence>
<name>A0A4Q9GV05_9MICO</name>
<feature type="region of interest" description="Disordered" evidence="2">
    <location>
        <begin position="1"/>
        <end position="23"/>
    </location>
</feature>
<dbReference type="GO" id="GO:0005975">
    <property type="term" value="P:carbohydrate metabolic process"/>
    <property type="evidence" value="ECO:0007669"/>
    <property type="project" value="InterPro"/>
</dbReference>
<proteinExistence type="inferred from homology"/>
<evidence type="ECO:0000256" key="2">
    <source>
        <dbReference type="SAM" id="MobiDB-lite"/>
    </source>
</evidence>
<dbReference type="Pfam" id="PF02837">
    <property type="entry name" value="Glyco_hydro_2_N"/>
    <property type="match status" value="1"/>
</dbReference>
<dbReference type="Pfam" id="PF02836">
    <property type="entry name" value="Glyco_hydro_2_C"/>
    <property type="match status" value="1"/>
</dbReference>
<feature type="domain" description="Glycoside hydrolase family 2 immunoglobulin-like beta-sandwich" evidence="3">
    <location>
        <begin position="195"/>
        <end position="294"/>
    </location>
</feature>
<dbReference type="GO" id="GO:0004553">
    <property type="term" value="F:hydrolase activity, hydrolyzing O-glycosyl compounds"/>
    <property type="evidence" value="ECO:0007669"/>
    <property type="project" value="InterPro"/>
</dbReference>
<dbReference type="InterPro" id="IPR051913">
    <property type="entry name" value="GH2_Domain-Containing"/>
</dbReference>
<dbReference type="Proteomes" id="UP000294194">
    <property type="component" value="Unassembled WGS sequence"/>
</dbReference>
<comment type="caution">
    <text evidence="6">The sequence shown here is derived from an EMBL/GenBank/DDBJ whole genome shotgun (WGS) entry which is preliminary data.</text>
</comment>
<dbReference type="Gene3D" id="2.60.120.260">
    <property type="entry name" value="Galactose-binding domain-like"/>
    <property type="match status" value="1"/>
</dbReference>
<evidence type="ECO:0000259" key="3">
    <source>
        <dbReference type="Pfam" id="PF00703"/>
    </source>
</evidence>
<feature type="domain" description="Glycoside hydrolase family 2 catalytic" evidence="4">
    <location>
        <begin position="296"/>
        <end position="452"/>
    </location>
</feature>
<dbReference type="InterPro" id="IPR006102">
    <property type="entry name" value="Ig-like_GH2"/>
</dbReference>
<organism evidence="6 7">
    <name type="scientific">Glaciihabitans arcticus</name>
    <dbReference type="NCBI Taxonomy" id="2668039"/>
    <lineage>
        <taxon>Bacteria</taxon>
        <taxon>Bacillati</taxon>
        <taxon>Actinomycetota</taxon>
        <taxon>Actinomycetes</taxon>
        <taxon>Micrococcales</taxon>
        <taxon>Microbacteriaceae</taxon>
        <taxon>Glaciihabitans</taxon>
    </lineage>
</organism>
<dbReference type="Pfam" id="PF00703">
    <property type="entry name" value="Glyco_hydro_2"/>
    <property type="match status" value="1"/>
</dbReference>
<protein>
    <submittedName>
        <fullName evidence="6">Glycoside hydrolase family 2</fullName>
    </submittedName>
</protein>
<dbReference type="AlphaFoldDB" id="A0A4Q9GV05"/>
<dbReference type="RefSeq" id="WP_130980533.1">
    <property type="nucleotide sequence ID" value="NZ_SISG01000001.1"/>
</dbReference>
<dbReference type="PANTHER" id="PTHR42732:SF3">
    <property type="entry name" value="HYDROLASE"/>
    <property type="match status" value="1"/>
</dbReference>
<feature type="domain" description="Glycosyl hydrolases family 2 sugar binding" evidence="5">
    <location>
        <begin position="59"/>
        <end position="188"/>
    </location>
</feature>
<accession>A0A4Q9GV05</accession>
<dbReference type="EMBL" id="SISG01000001">
    <property type="protein sequence ID" value="TBN56423.1"/>
    <property type="molecule type" value="Genomic_DNA"/>
</dbReference>
<dbReference type="InterPro" id="IPR006103">
    <property type="entry name" value="Glyco_hydro_2_cat"/>
</dbReference>
<dbReference type="SUPFAM" id="SSF49785">
    <property type="entry name" value="Galactose-binding domain-like"/>
    <property type="match status" value="1"/>
</dbReference>
<keyword evidence="7" id="KW-1185">Reference proteome</keyword>
<evidence type="ECO:0000259" key="4">
    <source>
        <dbReference type="Pfam" id="PF02836"/>
    </source>
</evidence>
<dbReference type="PANTHER" id="PTHR42732">
    <property type="entry name" value="BETA-GALACTOSIDASE"/>
    <property type="match status" value="1"/>
</dbReference>
<reference evidence="7" key="1">
    <citation type="submission" date="2019-02" db="EMBL/GenBank/DDBJ databases">
        <title>Glaciihabitans arcticus sp. nov., a psychrotolerant bacterium isolated from polar soil.</title>
        <authorList>
            <person name="Dahal R.H."/>
        </authorList>
    </citation>
    <scope>NUCLEOTIDE SEQUENCE [LARGE SCALE GENOMIC DNA]</scope>
    <source>
        <strain evidence="7">RP-3-7</strain>
    </source>
</reference>
<dbReference type="SUPFAM" id="SSF51445">
    <property type="entry name" value="(Trans)glycosidases"/>
    <property type="match status" value="1"/>
</dbReference>
<evidence type="ECO:0000313" key="7">
    <source>
        <dbReference type="Proteomes" id="UP000294194"/>
    </source>
</evidence>
<dbReference type="InterPro" id="IPR017853">
    <property type="entry name" value="GH"/>
</dbReference>
<evidence type="ECO:0000256" key="1">
    <source>
        <dbReference type="ARBA" id="ARBA00007401"/>
    </source>
</evidence>
<sequence>MQNDGAQPIHAAVRASQQSGEYPRPQLMRENWVDLSGSWTLRFDDDDAGLAAGWHDSRGFDSPIVVPFPPESADSGIGDTGFHRVLWYHHAFTVEPHAEPRTVLHFGAVDYRCSVWLNGIMLGSHEGGNTPFDFDVTTALVEGEQQLVVRVEDDPLDVAQPRGKQDWKLEPHEVWYHRTSGIWQPVWLEHVASVSIKTLAWRPDVPSGTVRLELDLSQRASHTANVRVSFDGVELANQSVTVESDHVELVIPLQRQRNGQDYEQLLWSVDHPRLLDAMITLGSGDVVHSYFGLRSVAVERGSFMLNDRPVYLRSVLSQGYWPSSHLAAPSADALRAEVQLIKDLGFNAARVHQKIEDPRFLFWADRLGLLLWEEMPSAYEFSATAIRRMMTEWADVIQRDASHPSVVTWVPFNESWGVQHIAHDPAVRDYVRALWHLTKALDPTRPVVSNDGWEHLDSDIWSVHDYESSGDVLRARYASASSIFDGLGPAGRRMRLGTEPDRGQPIMLTEFGGIKFAPQGDDSWGYSTASSAADFASRLSAVLDATLSSPVLAGFCYTQLTDTGQETNGLVTDAREPKLPLDQLRAIITAPRTNLAG</sequence>